<dbReference type="AlphaFoldDB" id="A0A135HTZ5"/>
<comment type="subcellular location">
    <subcellularLocation>
        <location evidence="1">Periplasm</location>
    </subcellularLocation>
</comment>
<evidence type="ECO:0000256" key="3">
    <source>
        <dbReference type="ARBA" id="ARBA00022448"/>
    </source>
</evidence>
<dbReference type="InterPro" id="IPR006059">
    <property type="entry name" value="SBP"/>
</dbReference>
<dbReference type="OrthoDB" id="9812682at2"/>
<keyword evidence="4 6" id="KW-0732">Signal</keyword>
<evidence type="ECO:0000256" key="1">
    <source>
        <dbReference type="ARBA" id="ARBA00004418"/>
    </source>
</evidence>
<dbReference type="EMBL" id="LNTU01000023">
    <property type="protein sequence ID" value="KXF76653.1"/>
    <property type="molecule type" value="Genomic_DNA"/>
</dbReference>
<gene>
    <name evidence="7" type="ORF">ATN84_11450</name>
</gene>
<dbReference type="PANTHER" id="PTHR43649:SF34">
    <property type="entry name" value="ABC TRANSPORTER PERIPLASMIC-BINDING PROTEIN YCJN-RELATED"/>
    <property type="match status" value="1"/>
</dbReference>
<keyword evidence="3" id="KW-0813">Transport</keyword>
<protein>
    <submittedName>
        <fullName evidence="7">Sugar ABC transporter</fullName>
    </submittedName>
</protein>
<reference evidence="7 8" key="1">
    <citation type="submission" date="2015-11" db="EMBL/GenBank/DDBJ databases">
        <title>Draft genome sequence of Paramesorhizobium deserti A-3-E, a strain highly resistant to diverse beta-lactam antibiotics.</title>
        <authorList>
            <person name="Lv R."/>
            <person name="Yang X."/>
            <person name="Fang N."/>
            <person name="Guo J."/>
            <person name="Luo X."/>
            <person name="Peng F."/>
            <person name="Yang R."/>
            <person name="Cui Y."/>
            <person name="Fang C."/>
            <person name="Song Y."/>
        </authorList>
    </citation>
    <scope>NUCLEOTIDE SEQUENCE [LARGE SCALE GENOMIC DNA]</scope>
    <source>
        <strain evidence="7 8">A-3-E</strain>
    </source>
</reference>
<dbReference type="SUPFAM" id="SSF53850">
    <property type="entry name" value="Periplasmic binding protein-like II"/>
    <property type="match status" value="1"/>
</dbReference>
<evidence type="ECO:0000313" key="7">
    <source>
        <dbReference type="EMBL" id="KXF76653.1"/>
    </source>
</evidence>
<dbReference type="STRING" id="1494590.ATN84_11450"/>
<evidence type="ECO:0000256" key="6">
    <source>
        <dbReference type="SAM" id="SignalP"/>
    </source>
</evidence>
<name>A0A135HTZ5_9HYPH</name>
<dbReference type="GO" id="GO:0042597">
    <property type="term" value="C:periplasmic space"/>
    <property type="evidence" value="ECO:0007669"/>
    <property type="project" value="UniProtKB-SubCell"/>
</dbReference>
<sequence length="459" mass="50790">MDYQNREDDVRKFLYSSLSALALMAGAASLPSTALAEDWLETAAKPYEGSEINVIFLDRPGYRAIIELLPEFEKKTGIKVNYEIVPYENSREKQVLNFTSNGDLTIALVDLVWIGEFAENGWIAPIDEFTSDSSITDPNLKLDGFFPLLLEAFGSWGGKTYGLPFDNYSGLLFYNSCQLKEAGFDKPPETWDELLNDYAPKLTDAGNNRYAFALQSRRGETQSADSFMRVLWPFGGSLLNEEFKSNLLSEGSQKGLQFRQDLMKFMPPGIVSFDHAEAVNALAQGQVSMITEWSAFYGTLTDPATSKLGDCLAVAPEPAGPAGRLPALGGFSLAVAEQASDDLKKASWLFIQWATSEEIARPYVEAGGVSGRTSIYEEADIKAKYKFVEPMVASWQKGVPEFRPRFPAWPAISEVIAEWGTKMMLGEVSVEGGAKEIGTRMEDILGKEGYYDGKRELLQ</sequence>
<feature type="signal peptide" evidence="6">
    <location>
        <begin position="1"/>
        <end position="36"/>
    </location>
</feature>
<dbReference type="Proteomes" id="UP000070107">
    <property type="component" value="Unassembled WGS sequence"/>
</dbReference>
<proteinExistence type="inferred from homology"/>
<comment type="similarity">
    <text evidence="2">Belongs to the bacterial solute-binding protein 1 family.</text>
</comment>
<organism evidence="7 8">
    <name type="scientific">Paramesorhizobium deserti</name>
    <dbReference type="NCBI Taxonomy" id="1494590"/>
    <lineage>
        <taxon>Bacteria</taxon>
        <taxon>Pseudomonadati</taxon>
        <taxon>Pseudomonadota</taxon>
        <taxon>Alphaproteobacteria</taxon>
        <taxon>Hyphomicrobiales</taxon>
        <taxon>Phyllobacteriaceae</taxon>
        <taxon>Paramesorhizobium</taxon>
    </lineage>
</organism>
<keyword evidence="8" id="KW-1185">Reference proteome</keyword>
<dbReference type="InterPro" id="IPR050490">
    <property type="entry name" value="Bact_solute-bd_prot1"/>
</dbReference>
<dbReference type="Pfam" id="PF01547">
    <property type="entry name" value="SBP_bac_1"/>
    <property type="match status" value="1"/>
</dbReference>
<keyword evidence="5" id="KW-0574">Periplasm</keyword>
<comment type="caution">
    <text evidence="7">The sequence shown here is derived from an EMBL/GenBank/DDBJ whole genome shotgun (WGS) entry which is preliminary data.</text>
</comment>
<feature type="chain" id="PRO_5007465345" evidence="6">
    <location>
        <begin position="37"/>
        <end position="459"/>
    </location>
</feature>
<evidence type="ECO:0000256" key="5">
    <source>
        <dbReference type="ARBA" id="ARBA00022764"/>
    </source>
</evidence>
<evidence type="ECO:0000313" key="8">
    <source>
        <dbReference type="Proteomes" id="UP000070107"/>
    </source>
</evidence>
<dbReference type="CDD" id="cd13585">
    <property type="entry name" value="PBP2_TMBP_like"/>
    <property type="match status" value="1"/>
</dbReference>
<dbReference type="Gene3D" id="3.40.190.10">
    <property type="entry name" value="Periplasmic binding protein-like II"/>
    <property type="match status" value="2"/>
</dbReference>
<evidence type="ECO:0000256" key="4">
    <source>
        <dbReference type="ARBA" id="ARBA00022729"/>
    </source>
</evidence>
<accession>A0A135HTZ5</accession>
<evidence type="ECO:0000256" key="2">
    <source>
        <dbReference type="ARBA" id="ARBA00008520"/>
    </source>
</evidence>
<dbReference type="PANTHER" id="PTHR43649">
    <property type="entry name" value="ARABINOSE-BINDING PROTEIN-RELATED"/>
    <property type="match status" value="1"/>
</dbReference>